<proteinExistence type="predicted"/>
<dbReference type="AlphaFoldDB" id="A0A0F9HXA1"/>
<reference evidence="2" key="1">
    <citation type="journal article" date="2015" name="Nature">
        <title>Complex archaea that bridge the gap between prokaryotes and eukaryotes.</title>
        <authorList>
            <person name="Spang A."/>
            <person name="Saw J.H."/>
            <person name="Jorgensen S.L."/>
            <person name="Zaremba-Niedzwiedzka K."/>
            <person name="Martijn J."/>
            <person name="Lind A.E."/>
            <person name="van Eijk R."/>
            <person name="Schleper C."/>
            <person name="Guy L."/>
            <person name="Ettema T.J."/>
        </authorList>
    </citation>
    <scope>NUCLEOTIDE SEQUENCE</scope>
</reference>
<organism evidence="2">
    <name type="scientific">marine sediment metagenome</name>
    <dbReference type="NCBI Taxonomy" id="412755"/>
    <lineage>
        <taxon>unclassified sequences</taxon>
        <taxon>metagenomes</taxon>
        <taxon>ecological metagenomes</taxon>
    </lineage>
</organism>
<feature type="transmembrane region" description="Helical" evidence="1">
    <location>
        <begin position="75"/>
        <end position="93"/>
    </location>
</feature>
<dbReference type="EMBL" id="LAZR01021145">
    <property type="protein sequence ID" value="KKL86340.1"/>
    <property type="molecule type" value="Genomic_DNA"/>
</dbReference>
<accession>A0A0F9HXA1</accession>
<feature type="transmembrane region" description="Helical" evidence="1">
    <location>
        <begin position="50"/>
        <end position="69"/>
    </location>
</feature>
<name>A0A0F9HXA1_9ZZZZ</name>
<sequence>MTNACALITGSFSSWGNCFLEAVFFGSPIVATIAIIGMVAFFAWKSNLPYEVSFMFAVGFTFMMALIFPGAEMNSMVALVSILLVGYLVKGIIKPAQR</sequence>
<keyword evidence="1" id="KW-0472">Membrane</keyword>
<comment type="caution">
    <text evidence="2">The sequence shown here is derived from an EMBL/GenBank/DDBJ whole genome shotgun (WGS) entry which is preliminary data.</text>
</comment>
<protein>
    <submittedName>
        <fullName evidence="2">Uncharacterized protein</fullName>
    </submittedName>
</protein>
<keyword evidence="1" id="KW-1133">Transmembrane helix</keyword>
<gene>
    <name evidence="2" type="ORF">LCGC14_1945700</name>
</gene>
<keyword evidence="1" id="KW-0812">Transmembrane</keyword>
<evidence type="ECO:0000256" key="1">
    <source>
        <dbReference type="SAM" id="Phobius"/>
    </source>
</evidence>
<feature type="transmembrane region" description="Helical" evidence="1">
    <location>
        <begin position="22"/>
        <end position="43"/>
    </location>
</feature>
<evidence type="ECO:0000313" key="2">
    <source>
        <dbReference type="EMBL" id="KKL86340.1"/>
    </source>
</evidence>